<gene>
    <name evidence="2" type="ORF">HOV93_44590</name>
</gene>
<dbReference type="AlphaFoldDB" id="A0A7V9A9E2"/>
<feature type="signal peptide" evidence="1">
    <location>
        <begin position="1"/>
        <end position="20"/>
    </location>
</feature>
<accession>A0A7V9A9E2</accession>
<evidence type="ECO:0000256" key="1">
    <source>
        <dbReference type="SAM" id="SignalP"/>
    </source>
</evidence>
<reference evidence="2 3" key="1">
    <citation type="submission" date="2020-05" db="EMBL/GenBank/DDBJ databases">
        <title>Bremerella alba sp. nov., a novel planctomycete isolated from the surface of the macroalga Fucus spiralis.</title>
        <authorList>
            <person name="Godinho O."/>
            <person name="Botelho R."/>
            <person name="Albuquerque L."/>
            <person name="Wiegand S."/>
            <person name="Da Costa M.S."/>
            <person name="Lobo-Da-Cunha A."/>
            <person name="Jogler C."/>
            <person name="Lage O.M."/>
        </authorList>
    </citation>
    <scope>NUCLEOTIDE SEQUENCE [LARGE SCALE GENOMIC DNA]</scope>
    <source>
        <strain evidence="2 3">FF15</strain>
    </source>
</reference>
<evidence type="ECO:0000313" key="3">
    <source>
        <dbReference type="Proteomes" id="UP000551616"/>
    </source>
</evidence>
<comment type="caution">
    <text evidence="2">The sequence shown here is derived from an EMBL/GenBank/DDBJ whole genome shotgun (WGS) entry which is preliminary data.</text>
</comment>
<keyword evidence="1" id="KW-0732">Signal</keyword>
<dbReference type="RefSeq" id="WP_207398650.1">
    <property type="nucleotide sequence ID" value="NZ_JABRWO010000014.1"/>
</dbReference>
<feature type="chain" id="PRO_5030676397" evidence="1">
    <location>
        <begin position="21"/>
        <end position="208"/>
    </location>
</feature>
<proteinExistence type="predicted"/>
<dbReference type="EMBL" id="JABRWO010000014">
    <property type="protein sequence ID" value="MBA2117263.1"/>
    <property type="molecule type" value="Genomic_DNA"/>
</dbReference>
<evidence type="ECO:0000313" key="2">
    <source>
        <dbReference type="EMBL" id="MBA2117263.1"/>
    </source>
</evidence>
<name>A0A7V9A9E2_9BACT</name>
<sequence>MLCRLTAFLLAFSLTGVAAAQTAKPANPIKIGLEVMVVTVAVDAQQGRIEADLIRDITSAVKSNESEPWSTLQSAVDRMLPKQKDSVAAAVDAYALHTFPDLEQRVNFATVFAGGQDPRRGGGMQHSAQTKVTATPWVLDEERFGLGVTVLSEVPVMLAGIHSPREREQTEMTSNTLVNNNEASVILSRSHTDAHGRTLLLVIVRVSR</sequence>
<keyword evidence="3" id="KW-1185">Reference proteome</keyword>
<protein>
    <submittedName>
        <fullName evidence="2">Uncharacterized protein</fullName>
    </submittedName>
</protein>
<dbReference type="Proteomes" id="UP000551616">
    <property type="component" value="Unassembled WGS sequence"/>
</dbReference>
<organism evidence="2 3">
    <name type="scientific">Bremerella alba</name>
    <dbReference type="NCBI Taxonomy" id="980252"/>
    <lineage>
        <taxon>Bacteria</taxon>
        <taxon>Pseudomonadati</taxon>
        <taxon>Planctomycetota</taxon>
        <taxon>Planctomycetia</taxon>
        <taxon>Pirellulales</taxon>
        <taxon>Pirellulaceae</taxon>
        <taxon>Bremerella</taxon>
    </lineage>
</organism>